<dbReference type="InterPro" id="IPR017853">
    <property type="entry name" value="GH"/>
</dbReference>
<name>A0A3T1D452_9BACL</name>
<keyword evidence="2" id="KW-1185">Reference proteome</keyword>
<dbReference type="KEGG" id="cohn:KCTCHS21_22910"/>
<accession>A0A3T1D452</accession>
<protein>
    <submittedName>
        <fullName evidence="1">Uncharacterized protein</fullName>
    </submittedName>
</protein>
<reference evidence="1 2" key="1">
    <citation type="submission" date="2019-01" db="EMBL/GenBank/DDBJ databases">
        <title>Complete genome sequence of Cohnella hallensis HS21 isolated from Korean fir (Abies koreana) rhizospheric soil.</title>
        <authorList>
            <person name="Jiang L."/>
            <person name="Kang S.W."/>
            <person name="Kim S."/>
            <person name="Jung J."/>
            <person name="Kim C.Y."/>
            <person name="Kim D.H."/>
            <person name="Kim S.W."/>
            <person name="Lee J."/>
        </authorList>
    </citation>
    <scope>NUCLEOTIDE SEQUENCE [LARGE SCALE GENOMIC DNA]</scope>
    <source>
        <strain evidence="1 2">HS21</strain>
    </source>
</reference>
<evidence type="ECO:0000313" key="2">
    <source>
        <dbReference type="Proteomes" id="UP000289856"/>
    </source>
</evidence>
<dbReference type="OrthoDB" id="1550466at2"/>
<evidence type="ECO:0000313" key="1">
    <source>
        <dbReference type="EMBL" id="BBI32892.1"/>
    </source>
</evidence>
<dbReference type="AlphaFoldDB" id="A0A3T1D452"/>
<dbReference type="Gene3D" id="3.20.20.80">
    <property type="entry name" value="Glycosidases"/>
    <property type="match status" value="1"/>
</dbReference>
<proteinExistence type="predicted"/>
<dbReference type="EMBL" id="AP019400">
    <property type="protein sequence ID" value="BBI32892.1"/>
    <property type="molecule type" value="Genomic_DNA"/>
</dbReference>
<dbReference type="SUPFAM" id="SSF51445">
    <property type="entry name" value="(Trans)glycosidases"/>
    <property type="match status" value="1"/>
</dbReference>
<dbReference type="Proteomes" id="UP000289856">
    <property type="component" value="Chromosome"/>
</dbReference>
<sequence>MGKRKNNNPTPTVAGEFPIGIFVEPTPSATSYETYAEIRSMNANFIVAQQLTTPASTDWALEKALANNIKILVTDTGIRWIQSEWIAQNSDDGEGVSLHEASSIGQTFTTPDVDDLSLAIISFKKQGVWPEGKSVTLSIYNNLRKEALLASSTLTGPIETNYPEFRLNVMPVGLNTPYYPVEANSSYYMELTTDSSTNLGPFLTSASNDYIGGQAYVNGSPVSYDLYFQVTLKTSRGGSISAFSQTGRPSDNYIQQLVNHYKSHPAVLGYNLIDEPFGELYPMMKETSDKIKALDPDRMIYTNHYALNEEGDHYFALEGTPPMGYEDYYNNWLATNPDMFSFDYYPFKKDGFDDKPYYQTLEFFREKSLLNEIDFWAYIQSVAYDYFHIIEPNEHQIRFQIYSTLAYGAKGYVYWTYGTPPTLENGEEMCHGAIILKDGSKNATYEAAKAINGEILKLGNVLLSLTSKEVYHTGHLPPSTKPLPSTFFWQLTELESTTPLIISYFENDVGRKYVMVVSRDMDHSQELTFTLSGDLQAVSEVCRATGEEIEAGYNAATGTLSASFAPGDGRLYALK</sequence>
<gene>
    <name evidence="1" type="ORF">KCTCHS21_22910</name>
</gene>
<organism evidence="1 2">
    <name type="scientific">Cohnella abietis</name>
    <dbReference type="NCBI Taxonomy" id="2507935"/>
    <lineage>
        <taxon>Bacteria</taxon>
        <taxon>Bacillati</taxon>
        <taxon>Bacillota</taxon>
        <taxon>Bacilli</taxon>
        <taxon>Bacillales</taxon>
        <taxon>Paenibacillaceae</taxon>
        <taxon>Cohnella</taxon>
    </lineage>
</organism>
<dbReference type="RefSeq" id="WP_130607770.1">
    <property type="nucleotide sequence ID" value="NZ_AP019400.1"/>
</dbReference>